<dbReference type="InterPro" id="IPR041246">
    <property type="entry name" value="Bact_MG10"/>
</dbReference>
<dbReference type="InterPro" id="IPR047565">
    <property type="entry name" value="Alpha-macroglob_thiol-ester_cl"/>
</dbReference>
<comment type="similarity">
    <text evidence="1">Belongs to the protease inhibitor I39 (alpha-2-macroglobulin) family. Bacterial alpha-2-macroglobulin subfamily.</text>
</comment>
<feature type="domain" description="Alpha-2-macroglobulin" evidence="3">
    <location>
        <begin position="1307"/>
        <end position="1397"/>
    </location>
</feature>
<keyword evidence="5" id="KW-1185">Reference proteome</keyword>
<reference evidence="4 5" key="1">
    <citation type="submission" date="2019-02" db="EMBL/GenBank/DDBJ databases">
        <title>Deep-cultivation of Planctomycetes and their phenomic and genomic characterization uncovers novel biology.</title>
        <authorList>
            <person name="Wiegand S."/>
            <person name="Jogler M."/>
            <person name="Boedeker C."/>
            <person name="Pinto D."/>
            <person name="Vollmers J."/>
            <person name="Rivas-Marin E."/>
            <person name="Kohn T."/>
            <person name="Peeters S.H."/>
            <person name="Heuer A."/>
            <person name="Rast P."/>
            <person name="Oberbeckmann S."/>
            <person name="Bunk B."/>
            <person name="Jeske O."/>
            <person name="Meyerdierks A."/>
            <person name="Storesund J.E."/>
            <person name="Kallscheuer N."/>
            <person name="Luecker S."/>
            <person name="Lage O.M."/>
            <person name="Pohl T."/>
            <person name="Merkel B.J."/>
            <person name="Hornburger P."/>
            <person name="Mueller R.-W."/>
            <person name="Bruemmer F."/>
            <person name="Labrenz M."/>
            <person name="Spormann A.M."/>
            <person name="Op den Camp H."/>
            <person name="Overmann J."/>
            <person name="Amann R."/>
            <person name="Jetten M.S.M."/>
            <person name="Mascher T."/>
            <person name="Medema M.H."/>
            <person name="Devos D.P."/>
            <person name="Kaster A.-K."/>
            <person name="Ovreas L."/>
            <person name="Rohde M."/>
            <person name="Galperin M.Y."/>
            <person name="Jogler C."/>
        </authorList>
    </citation>
    <scope>NUCLEOTIDE SEQUENCE [LARGE SCALE GENOMIC DNA]</scope>
    <source>
        <strain evidence="4 5">Spb1</strain>
    </source>
</reference>
<evidence type="ECO:0000259" key="3">
    <source>
        <dbReference type="SMART" id="SM01360"/>
    </source>
</evidence>
<evidence type="ECO:0000259" key="2">
    <source>
        <dbReference type="SMART" id="SM01359"/>
    </source>
</evidence>
<evidence type="ECO:0000256" key="1">
    <source>
        <dbReference type="ARBA" id="ARBA00010556"/>
    </source>
</evidence>
<sequence>MKHHANVKVLWSGQRWAALCVLVACITFIADLTLGWRFVMAEKQPGPATVPQTKELIKQGNFLKALELIEPQLSNPQADPAQISLWLPQLVDCLQRLGRMERADELLEKAVATHAKSYQVLAAAGASYQRLPSNGQMIANEFIRGNGDGRGKTVWSDDRDRVRALQLLNQALQLAPENQPKVRVDILKQMVNALTANRSDQQAWRLQTLTNLDLLPEFEEVPIWFRGRESSDAPVTPDGQPLYYSIPESWAATRSDGERYRWLLAEQKKLLPAEGPRVDLEFARFAQSQFGVQTLSSRGWFRLPDPTEEGQTGAILSLETLAPNETVARLANGIRRFQLRDDYAFLMTYQTLAEGKDTGIAQTARELLATAFENRRQYPQAAAEWRELLKQNPKATEAKRRLEQIVNSWLALEPARSQISGTNAKLSVRYRNGKNISFVAEPIRVTELFQEAQRVLKTNPRDVDWSALNPDQIGYSIVTRDQKKFVGPSVARWSQVVVPRPEHRDSLVEVDVPKLPAGAYLITVTMEGGNQDQIVLWLNDLALVRKAQDAGPLYFVANASTGTPIPNTSLELFGWKQQWEDNGRRVTVQTKTLTGKSNAQGIATFPREEMQDYQWFVSTKTPTGQSAQLGLQGYWYGQRSMQQEERKRSYVVTDRPVYRPSQTVHLKVWQQLATYAEVRAAVTPEGQPLTIRLRKPQGEVLLEKKLAMDRFGGVEFDYELPSDAALGEYAVEVENSDWGRFRVEEYKKPEFEVLVDGPETPTRLGQKFTAKITAKYYFGSPVSQGTVSYKIERQASEDRFFPVTPWDWLYGRGAWWFAADATWYPGFERWGCLGPVRGWWPRQVEAPELVASGEAPLSADGTYEIEIDTAIAKELFGKTDHKYTIQAEVTDGSRRMVSGSGSVLVTRQPLQVTVWVDRGYFQAGDTVQATAMTTLPGGSPFAGEGQFTLFSVRYDEDGTPQETKVEQWASKRGEDGLAKQSFVAAKAGQYRLAYLAQIPSATDKTQVETVEGAYLFTVRGEEVAPGGFRFNDLELTTDRREYAPGDTVQLMVSTNQPNSTVLVFLRSSNGVGGKVEVKQLVGQTMLIPIPLDAADRPNIFVEAITVSAGVVHSAVREIFVPPSGKLLDVSITPSQVEYLPGSEAQATLEIKDKSGQPFVGQLALSVYDRSIDAIAGGPLSGDIREFFWSWKRSHTPQNENNLSRTSFPARMPHQVVLQPIGIFGNMDVDDKVLRKGCGGGLGVRRGGMDNAERFSAMAGGAPGAPMAAMAAPMAKSQVMESAADGFALNMTEVEAAPVTVRQEFADTAFWNGSIITDESGRAVVKFKMPENITGWKLRTWAMGPQAQVGEATSQVVTRKNLIVRLQAPRFFVEKDEVVLSANVRNEFAEALAAQVNIEFEGDTLQLLTPALSDVVIDGKSEVRVDWRVKVIREGTATIRMIARSTKESDAAQMKFPVYVHGAPRQEPFAGTLKPGVDSLAVEFKLPAERRPETAVLDVRYSPTLAGAIVDALPYLVEFPYGCTEQTLNRFLPTLATQRLLLSMNLSLQEIAAKRSQLNPQEAAGPDERAVRWKRFNREPVFNEAEVAKMSREGLEALVEMQLSDGGWGWFSGFGEHSWPHTTAVVVHGLLLAKENGAPVNEESLARGIAWLQNYQAGELRWLKLPKEAHNHKPQADDTDALVYSILSETRQFSAEMREFLYRDRVDLSVYSMSLLALALHAEGRAEQLAMLQENIGQFVVQDASNETAFLKLPAGNRWWLWHGSDIEAMATYLKLLVRTNPQSEVAPRLVKYLLNNRRHATYWNSTRDTALVIEAFIEYLKATGELNPQMAVEVWLDGKLRQEVALSKENLFTAQTRLLVTGDELTTGAHRVEFRRKGAGPVYFNVDVSYFSLEDPIPAAGLEVKVDRKFYRLDPIVKDGVRPTQTGAAQTVDEAGFKKTPLASLDELKSGDLLEVELIIETKNDYEYLLFEDLKAAGSEAVDLRSGYTGNELGAFVEFRDERVAFFVRSLPRGRHQVSYRLRAEIPGQFSALPTRGHAMYAPELRGNSDEFKLRIVD</sequence>
<dbReference type="Gene3D" id="2.60.40.1930">
    <property type="match status" value="1"/>
</dbReference>
<dbReference type="KEGG" id="peh:Spb1_18010"/>
<feature type="domain" description="Alpha-2-macroglobulin bait region" evidence="2">
    <location>
        <begin position="1033"/>
        <end position="1174"/>
    </location>
</feature>
<dbReference type="CDD" id="cd02891">
    <property type="entry name" value="A2M_like"/>
    <property type="match status" value="1"/>
</dbReference>
<dbReference type="SMART" id="SM01360">
    <property type="entry name" value="A2M"/>
    <property type="match status" value="1"/>
</dbReference>
<name>A0A518GMK2_9PLAN</name>
<dbReference type="EMBL" id="CP036299">
    <property type="protein sequence ID" value="QDV29882.1"/>
    <property type="molecule type" value="Genomic_DNA"/>
</dbReference>
<dbReference type="InterPro" id="IPR011625">
    <property type="entry name" value="A2M_N_BRD"/>
</dbReference>
<dbReference type="PANTHER" id="PTHR40094">
    <property type="entry name" value="ALPHA-2-MACROGLOBULIN HOMOLOG"/>
    <property type="match status" value="1"/>
</dbReference>
<gene>
    <name evidence="4" type="ORF">Spb1_18010</name>
</gene>
<dbReference type="InterPro" id="IPR001599">
    <property type="entry name" value="Macroglobln_a2"/>
</dbReference>
<dbReference type="InterPro" id="IPR051802">
    <property type="entry name" value="YfhM-like"/>
</dbReference>
<dbReference type="Gene3D" id="1.50.10.20">
    <property type="match status" value="1"/>
</dbReference>
<evidence type="ECO:0000313" key="5">
    <source>
        <dbReference type="Proteomes" id="UP000315349"/>
    </source>
</evidence>
<dbReference type="SMART" id="SM01419">
    <property type="entry name" value="Thiol-ester_cl"/>
    <property type="match status" value="1"/>
</dbReference>
<organism evidence="4 5">
    <name type="scientific">Planctopirus ephydatiae</name>
    <dbReference type="NCBI Taxonomy" id="2528019"/>
    <lineage>
        <taxon>Bacteria</taxon>
        <taxon>Pseudomonadati</taxon>
        <taxon>Planctomycetota</taxon>
        <taxon>Planctomycetia</taxon>
        <taxon>Planctomycetales</taxon>
        <taxon>Planctomycetaceae</taxon>
        <taxon>Planctopirus</taxon>
    </lineage>
</organism>
<proteinExistence type="inferred from homology"/>
<dbReference type="InterPro" id="IPR008930">
    <property type="entry name" value="Terpenoid_cyclase/PrenylTrfase"/>
</dbReference>
<dbReference type="InterPro" id="IPR011990">
    <property type="entry name" value="TPR-like_helical_dom_sf"/>
</dbReference>
<dbReference type="Pfam" id="PF00207">
    <property type="entry name" value="A2M"/>
    <property type="match status" value="1"/>
</dbReference>
<dbReference type="RefSeq" id="WP_145298369.1">
    <property type="nucleotide sequence ID" value="NZ_CP036299.1"/>
</dbReference>
<evidence type="ECO:0000313" key="4">
    <source>
        <dbReference type="EMBL" id="QDV29882.1"/>
    </source>
</evidence>
<dbReference type="InterPro" id="IPR041555">
    <property type="entry name" value="MG3"/>
</dbReference>
<accession>A0A518GMK2</accession>
<dbReference type="Gene3D" id="1.25.40.10">
    <property type="entry name" value="Tetratricopeptide repeat domain"/>
    <property type="match status" value="1"/>
</dbReference>
<dbReference type="Gene3D" id="2.20.130.20">
    <property type="match status" value="1"/>
</dbReference>
<dbReference type="Proteomes" id="UP000315349">
    <property type="component" value="Chromosome"/>
</dbReference>
<dbReference type="OrthoDB" id="9767116at2"/>
<dbReference type="SUPFAM" id="SSF48452">
    <property type="entry name" value="TPR-like"/>
    <property type="match status" value="1"/>
</dbReference>
<dbReference type="SMART" id="SM01359">
    <property type="entry name" value="A2M_N_2"/>
    <property type="match status" value="1"/>
</dbReference>
<protein>
    <submittedName>
        <fullName evidence="4">MG2 domain protein</fullName>
    </submittedName>
</protein>
<dbReference type="PANTHER" id="PTHR40094:SF1">
    <property type="entry name" value="UBIQUITIN DOMAIN-CONTAINING PROTEIN"/>
    <property type="match status" value="1"/>
</dbReference>
<dbReference type="InterPro" id="IPR002890">
    <property type="entry name" value="MG2"/>
</dbReference>
<dbReference type="SUPFAM" id="SSF48239">
    <property type="entry name" value="Terpenoid cyclases/Protein prenyltransferases"/>
    <property type="match status" value="1"/>
</dbReference>
<dbReference type="GO" id="GO:0004866">
    <property type="term" value="F:endopeptidase inhibitor activity"/>
    <property type="evidence" value="ECO:0007669"/>
    <property type="project" value="InterPro"/>
</dbReference>
<dbReference type="Pfam" id="PF01835">
    <property type="entry name" value="MG2"/>
    <property type="match status" value="1"/>
</dbReference>
<dbReference type="Pfam" id="PF17791">
    <property type="entry name" value="MG3"/>
    <property type="match status" value="1"/>
</dbReference>
<dbReference type="Pfam" id="PF07703">
    <property type="entry name" value="A2M_BRD"/>
    <property type="match status" value="1"/>
</dbReference>
<dbReference type="Pfam" id="PF17973">
    <property type="entry name" value="bMG10"/>
    <property type="match status" value="1"/>
</dbReference>